<accession>A0A1S1MUM2</accession>
<evidence type="ECO:0000313" key="3">
    <source>
        <dbReference type="Proteomes" id="UP000179786"/>
    </source>
</evidence>
<feature type="signal peptide" evidence="1">
    <location>
        <begin position="1"/>
        <end position="19"/>
    </location>
</feature>
<keyword evidence="2" id="KW-0540">Nuclease</keyword>
<evidence type="ECO:0000256" key="1">
    <source>
        <dbReference type="SAM" id="SignalP"/>
    </source>
</evidence>
<dbReference type="RefSeq" id="WP_070987151.1">
    <property type="nucleotide sequence ID" value="NZ_MKJU01000031.1"/>
</dbReference>
<dbReference type="STRING" id="1859457.BET10_19980"/>
<keyword evidence="2" id="KW-0378">Hydrolase</keyword>
<dbReference type="EMBL" id="MKJU01000031">
    <property type="protein sequence ID" value="OHU88399.1"/>
    <property type="molecule type" value="Genomic_DNA"/>
</dbReference>
<reference evidence="2 3" key="1">
    <citation type="submission" date="2016-09" db="EMBL/GenBank/DDBJ databases">
        <title>Pseudoalteromonas amylolytica sp. nov., isolated from the surface seawater.</title>
        <authorList>
            <person name="Wu Y.-H."/>
            <person name="Cheng H."/>
            <person name="Jin X.-B."/>
            <person name="Wang C.-S."/>
            <person name="Xu X.-W."/>
        </authorList>
    </citation>
    <scope>NUCLEOTIDE SEQUENCE [LARGE SCALE GENOMIC DNA]</scope>
    <source>
        <strain evidence="2 3">JW1</strain>
    </source>
</reference>
<proteinExistence type="predicted"/>
<keyword evidence="1" id="KW-0732">Signal</keyword>
<evidence type="ECO:0000313" key="2">
    <source>
        <dbReference type="EMBL" id="OHU88399.1"/>
    </source>
</evidence>
<dbReference type="AlphaFoldDB" id="A0A1S1MUM2"/>
<comment type="caution">
    <text evidence="2">The sequence shown here is derived from an EMBL/GenBank/DDBJ whole genome shotgun (WGS) entry which is preliminary data.</text>
</comment>
<name>A0A1S1MUM2_9GAMM</name>
<sequence>MFKSLSLVVALSTITSVSAQVEYSAANASPESKVCVIAAQQGLSAARTEAQKYGINISRFSKTLVCNGEDVRDIAKQAALAKAQTQDTAVALVAKTASTETELCIKAAKNGVASIAIHGHKARSLRCNNLPVREFVKQYGKAAI</sequence>
<dbReference type="GO" id="GO:0004527">
    <property type="term" value="F:exonuclease activity"/>
    <property type="evidence" value="ECO:0007669"/>
    <property type="project" value="UniProtKB-KW"/>
</dbReference>
<dbReference type="Proteomes" id="UP000179786">
    <property type="component" value="Unassembled WGS sequence"/>
</dbReference>
<gene>
    <name evidence="2" type="ORF">BET10_19980</name>
</gene>
<keyword evidence="3" id="KW-1185">Reference proteome</keyword>
<keyword evidence="2" id="KW-0269">Exonuclease</keyword>
<feature type="chain" id="PRO_5010316715" evidence="1">
    <location>
        <begin position="20"/>
        <end position="144"/>
    </location>
</feature>
<protein>
    <submittedName>
        <fullName evidence="2">Exonuclease III</fullName>
    </submittedName>
</protein>
<organism evidence="2 3">
    <name type="scientific">Pseudoalteromonas amylolytica</name>
    <dbReference type="NCBI Taxonomy" id="1859457"/>
    <lineage>
        <taxon>Bacteria</taxon>
        <taxon>Pseudomonadati</taxon>
        <taxon>Pseudomonadota</taxon>
        <taxon>Gammaproteobacteria</taxon>
        <taxon>Alteromonadales</taxon>
        <taxon>Pseudoalteromonadaceae</taxon>
        <taxon>Pseudoalteromonas</taxon>
    </lineage>
</organism>